<sequence length="94" mass="9745">MMEGILLFSGVIASITLGLVEVLKRTQKIKKNFLPLVSVTIGAGLGALSALVPELGADLSMGGRVSAGLISGLMATGAWEVAKRREGFTTDTLK</sequence>
<keyword evidence="1" id="KW-0812">Transmembrane</keyword>
<name>A0ABV5Z450_9STAP</name>
<protein>
    <submittedName>
        <fullName evidence="2">Holin</fullName>
    </submittedName>
</protein>
<accession>A0ABV5Z450</accession>
<evidence type="ECO:0000313" key="2">
    <source>
        <dbReference type="EMBL" id="MFB9860891.1"/>
    </source>
</evidence>
<evidence type="ECO:0000256" key="1">
    <source>
        <dbReference type="SAM" id="Phobius"/>
    </source>
</evidence>
<feature type="transmembrane region" description="Helical" evidence="1">
    <location>
        <begin position="32"/>
        <end position="52"/>
    </location>
</feature>
<dbReference type="EMBL" id="JBHMAH010000018">
    <property type="protein sequence ID" value="MFB9860891.1"/>
    <property type="molecule type" value="Genomic_DNA"/>
</dbReference>
<organism evidence="2 3">
    <name type="scientific">Salinicoccus siamensis</name>
    <dbReference type="NCBI Taxonomy" id="381830"/>
    <lineage>
        <taxon>Bacteria</taxon>
        <taxon>Bacillati</taxon>
        <taxon>Bacillota</taxon>
        <taxon>Bacilli</taxon>
        <taxon>Bacillales</taxon>
        <taxon>Staphylococcaceae</taxon>
        <taxon>Salinicoccus</taxon>
    </lineage>
</organism>
<dbReference type="Proteomes" id="UP001589740">
    <property type="component" value="Unassembled WGS sequence"/>
</dbReference>
<keyword evidence="3" id="KW-1185">Reference proteome</keyword>
<comment type="caution">
    <text evidence="2">The sequence shown here is derived from an EMBL/GenBank/DDBJ whole genome shotgun (WGS) entry which is preliminary data.</text>
</comment>
<evidence type="ECO:0000313" key="3">
    <source>
        <dbReference type="Proteomes" id="UP001589740"/>
    </source>
</evidence>
<reference evidence="2 3" key="1">
    <citation type="submission" date="2024-09" db="EMBL/GenBank/DDBJ databases">
        <authorList>
            <person name="Sun Q."/>
            <person name="Mori K."/>
        </authorList>
    </citation>
    <scope>NUCLEOTIDE SEQUENCE [LARGE SCALE GENOMIC DNA]</scope>
    <source>
        <strain evidence="2 3">JCM 12822</strain>
    </source>
</reference>
<dbReference type="RefSeq" id="WP_380570461.1">
    <property type="nucleotide sequence ID" value="NZ_JBHMAH010000018.1"/>
</dbReference>
<dbReference type="Pfam" id="PF06946">
    <property type="entry name" value="Phage_holin_5_1"/>
    <property type="match status" value="1"/>
</dbReference>
<gene>
    <name evidence="2" type="ORF">ACFFLE_07180</name>
</gene>
<keyword evidence="1" id="KW-1133">Transmembrane helix</keyword>
<feature type="transmembrane region" description="Helical" evidence="1">
    <location>
        <begin position="6"/>
        <end position="23"/>
    </location>
</feature>
<dbReference type="InterPro" id="IPR009708">
    <property type="entry name" value="Phage_A118_holin/antiholin"/>
</dbReference>
<proteinExistence type="predicted"/>
<keyword evidence="1" id="KW-0472">Membrane</keyword>